<dbReference type="SMART" id="SM00028">
    <property type="entry name" value="TPR"/>
    <property type="match status" value="5"/>
</dbReference>
<dbReference type="EMBL" id="MFLL01000025">
    <property type="protein sequence ID" value="OGG68922.1"/>
    <property type="molecule type" value="Genomic_DNA"/>
</dbReference>
<feature type="transmembrane region" description="Helical" evidence="4">
    <location>
        <begin position="351"/>
        <end position="381"/>
    </location>
</feature>
<feature type="transmembrane region" description="Helical" evidence="4">
    <location>
        <begin position="259"/>
        <end position="279"/>
    </location>
</feature>
<keyword evidence="4" id="KW-0812">Transmembrane</keyword>
<feature type="transmembrane region" description="Helical" evidence="4">
    <location>
        <begin position="199"/>
        <end position="216"/>
    </location>
</feature>
<dbReference type="InterPro" id="IPR011990">
    <property type="entry name" value="TPR-like_helical_dom_sf"/>
</dbReference>
<dbReference type="Proteomes" id="UP000176914">
    <property type="component" value="Unassembled WGS sequence"/>
</dbReference>
<dbReference type="InterPro" id="IPR019734">
    <property type="entry name" value="TPR_rpt"/>
</dbReference>
<accession>A0A1F6E6U6</accession>
<proteinExistence type="predicted"/>
<feature type="transmembrane region" description="Helical" evidence="4">
    <location>
        <begin position="105"/>
        <end position="122"/>
    </location>
</feature>
<evidence type="ECO:0000256" key="2">
    <source>
        <dbReference type="ARBA" id="ARBA00022803"/>
    </source>
</evidence>
<keyword evidence="4" id="KW-1133">Transmembrane helix</keyword>
<feature type="transmembrane region" description="Helical" evidence="4">
    <location>
        <begin position="172"/>
        <end position="192"/>
    </location>
</feature>
<evidence type="ECO:0000256" key="1">
    <source>
        <dbReference type="ARBA" id="ARBA00022737"/>
    </source>
</evidence>
<dbReference type="InterPro" id="IPR050498">
    <property type="entry name" value="Ycf3"/>
</dbReference>
<organism evidence="5 6">
    <name type="scientific">Candidatus Kaiserbacteria bacterium RIFCSPHIGHO2_02_FULL_55_25</name>
    <dbReference type="NCBI Taxonomy" id="1798498"/>
    <lineage>
        <taxon>Bacteria</taxon>
        <taxon>Candidatus Kaiseribacteriota</taxon>
    </lineage>
</organism>
<sequence length="767" mass="81655">MRRDSIADAIFRFCAVILPGLSVVFFIPAASVTVTQAKTLLLAAVVLVAGIAWGIARYRDREVRLPSGFISLAALLLPVTYALSALVHGVSPTSLAGGMGEQDTVATMALLFGCLLLCALAFEDRALAAIAYTRSLVVGGLVLMAVQIFHLILPEISLGVLTSSATSIFGSWHELGIMSGLLFFIVCALFGSSVAEGRWKWAFLALGISSALMLFVVNMSDVWYALGAFVILFGLYQWGTSEPVFVSRRVGNASTVRMIAMLAVGIVALVSGYGGSLVYTHLPAPLQILNTEVRPSLQATFAVGKGVFTGVVPVVFGSGPNTFTREWSLYKPTGVNDSDFWNVDFNAGVGFIPSAFVTVGLLGVLSWLLLCIALIVACVGFVRQHVRALERMAIATMFASAFYLVLFHVQYVPSAGLSILAFVLLGALAVGDTRGRRQIVSLRPYDKTGYVRAVAVMIIPAALIFSSVLTVRAIISDVLVNASAVSYSKTNGTSRPLSLIGSALAVNPHNARAERAAVELGLLELLQLSAQGPTPTTEQLQQSLKATIEHGLAAVSIDSGDYRNWLAIANLYQNLAGAGVQGAYENAKTAYERARTNNPKSPLPLILLAQLHIAQKNYSDALELLNQAIALKGNLPAAYTLRSQVEAALNNIPAAIADAAIAAQAAPDDPQGWYNLGIILYSAGRYQEAVDALEKAVALQQDYANALFALGLSYDRLGRTDDALRVLLYVQKLNPADTTLPGMIKNLQMGKPALSPETATQTSAKKE</sequence>
<dbReference type="PROSITE" id="PS50293">
    <property type="entry name" value="TPR_REGION"/>
    <property type="match status" value="1"/>
</dbReference>
<protein>
    <submittedName>
        <fullName evidence="5">Uncharacterized protein</fullName>
    </submittedName>
</protein>
<evidence type="ECO:0000256" key="4">
    <source>
        <dbReference type="SAM" id="Phobius"/>
    </source>
</evidence>
<feature type="transmembrane region" description="Helical" evidence="4">
    <location>
        <begin position="222"/>
        <end position="239"/>
    </location>
</feature>
<dbReference type="PANTHER" id="PTHR44858:SF1">
    <property type="entry name" value="UDP-N-ACETYLGLUCOSAMINE--PEPTIDE N-ACETYLGLUCOSAMINYLTRANSFERASE SPINDLY-RELATED"/>
    <property type="match status" value="1"/>
</dbReference>
<evidence type="ECO:0000313" key="5">
    <source>
        <dbReference type="EMBL" id="OGG68922.1"/>
    </source>
</evidence>
<dbReference type="Pfam" id="PF13414">
    <property type="entry name" value="TPR_11"/>
    <property type="match status" value="1"/>
</dbReference>
<feature type="transmembrane region" description="Helical" evidence="4">
    <location>
        <begin position="388"/>
        <end position="405"/>
    </location>
</feature>
<feature type="repeat" description="TPR" evidence="3">
    <location>
        <begin position="704"/>
        <end position="737"/>
    </location>
</feature>
<keyword evidence="2 3" id="KW-0802">TPR repeat</keyword>
<feature type="transmembrane region" description="Helical" evidence="4">
    <location>
        <begin position="39"/>
        <end position="56"/>
    </location>
</feature>
<keyword evidence="4" id="KW-0472">Membrane</keyword>
<dbReference type="Gene3D" id="1.25.40.10">
    <property type="entry name" value="Tetratricopeptide repeat domain"/>
    <property type="match status" value="1"/>
</dbReference>
<dbReference type="SUPFAM" id="SSF48452">
    <property type="entry name" value="TPR-like"/>
    <property type="match status" value="1"/>
</dbReference>
<name>A0A1F6E6U6_9BACT</name>
<feature type="repeat" description="TPR" evidence="3">
    <location>
        <begin position="670"/>
        <end position="703"/>
    </location>
</feature>
<comment type="caution">
    <text evidence="5">The sequence shown here is derived from an EMBL/GenBank/DDBJ whole genome shotgun (WGS) entry which is preliminary data.</text>
</comment>
<feature type="transmembrane region" description="Helical" evidence="4">
    <location>
        <begin position="68"/>
        <end position="90"/>
    </location>
</feature>
<keyword evidence="1" id="KW-0677">Repeat</keyword>
<feature type="transmembrane region" description="Helical" evidence="4">
    <location>
        <begin position="129"/>
        <end position="152"/>
    </location>
</feature>
<gene>
    <name evidence="5" type="ORF">A3C20_01635</name>
</gene>
<feature type="transmembrane region" description="Helical" evidence="4">
    <location>
        <begin position="411"/>
        <end position="430"/>
    </location>
</feature>
<dbReference type="Pfam" id="PF14559">
    <property type="entry name" value="TPR_19"/>
    <property type="match status" value="1"/>
</dbReference>
<evidence type="ECO:0000313" key="6">
    <source>
        <dbReference type="Proteomes" id="UP000176914"/>
    </source>
</evidence>
<dbReference type="AlphaFoldDB" id="A0A1F6E6U6"/>
<reference evidence="5 6" key="1">
    <citation type="journal article" date="2016" name="Nat. Commun.">
        <title>Thousands of microbial genomes shed light on interconnected biogeochemical processes in an aquifer system.</title>
        <authorList>
            <person name="Anantharaman K."/>
            <person name="Brown C.T."/>
            <person name="Hug L.A."/>
            <person name="Sharon I."/>
            <person name="Castelle C.J."/>
            <person name="Probst A.J."/>
            <person name="Thomas B.C."/>
            <person name="Singh A."/>
            <person name="Wilkins M.J."/>
            <person name="Karaoz U."/>
            <person name="Brodie E.L."/>
            <person name="Williams K.H."/>
            <person name="Hubbard S.S."/>
            <person name="Banfield J.F."/>
        </authorList>
    </citation>
    <scope>NUCLEOTIDE SEQUENCE [LARGE SCALE GENOMIC DNA]</scope>
</reference>
<dbReference type="PANTHER" id="PTHR44858">
    <property type="entry name" value="TETRATRICOPEPTIDE REPEAT PROTEIN 6"/>
    <property type="match status" value="1"/>
</dbReference>
<feature type="transmembrane region" description="Helical" evidence="4">
    <location>
        <begin position="9"/>
        <end position="27"/>
    </location>
</feature>
<dbReference type="PROSITE" id="PS50005">
    <property type="entry name" value="TPR"/>
    <property type="match status" value="2"/>
</dbReference>
<evidence type="ECO:0000256" key="3">
    <source>
        <dbReference type="PROSITE-ProRule" id="PRU00339"/>
    </source>
</evidence>
<feature type="transmembrane region" description="Helical" evidence="4">
    <location>
        <begin position="450"/>
        <end position="475"/>
    </location>
</feature>